<dbReference type="InterPro" id="IPR009051">
    <property type="entry name" value="Helical_ferredxn"/>
</dbReference>
<name>A2BN67_HYPBU</name>
<dbReference type="RefSeq" id="WP_011822746.1">
    <property type="nucleotide sequence ID" value="NC_008818.1"/>
</dbReference>
<dbReference type="OrthoDB" id="42878at2157"/>
<dbReference type="Pfam" id="PF13183">
    <property type="entry name" value="Fer4_8"/>
    <property type="match status" value="1"/>
</dbReference>
<sequence length="162" mass="18954">MLKYDSFACAQCGFYEAVCTVYDAVKWPSASPRGKFYLIKQYLLGNYDFDQRALDMLYLCTTCKKCELVCQTAIPIVNHWLEMHIPMTAKGYELTSLKQIRENVLTKGSFWGVDPKERWSWLPGKYNEKRKGKVAIWSSCWESIIARNMSQNMIKILEKSWH</sequence>
<dbReference type="Gene3D" id="1.10.1060.10">
    <property type="entry name" value="Alpha-helical ferredoxin"/>
    <property type="match status" value="1"/>
</dbReference>
<protein>
    <recommendedName>
        <fullName evidence="1">4Fe-4S ferredoxin-type domain-containing protein</fullName>
    </recommendedName>
</protein>
<dbReference type="SUPFAM" id="SSF46548">
    <property type="entry name" value="alpha-helical ferredoxin"/>
    <property type="match status" value="1"/>
</dbReference>
<dbReference type="HOGENOM" id="CLU_1631625_0_0_2"/>
<evidence type="ECO:0000259" key="1">
    <source>
        <dbReference type="Pfam" id="PF13183"/>
    </source>
</evidence>
<dbReference type="InterPro" id="IPR017896">
    <property type="entry name" value="4Fe4S_Fe-S-bd"/>
</dbReference>
<dbReference type="EnsemblBacteria" id="ABM81428">
    <property type="protein sequence ID" value="ABM81428"/>
    <property type="gene ID" value="Hbut_1610"/>
</dbReference>
<reference evidence="2 3" key="1">
    <citation type="journal article" date="2007" name="Archaea">
        <title>The genome of Hyperthermus butylicus: a sulfur-reducing, peptide fermenting, neutrophilic Crenarchaeote growing up to 108 degrees C.</title>
        <authorList>
            <person name="Brugger K."/>
            <person name="Chen L."/>
            <person name="Stark M."/>
            <person name="Zibat A."/>
            <person name="Redder P."/>
            <person name="Ruepp A."/>
            <person name="Awayez M."/>
            <person name="She Q."/>
            <person name="Garrett R.A."/>
            <person name="Klenk H.P."/>
        </authorList>
    </citation>
    <scope>NUCLEOTIDE SEQUENCE [LARGE SCALE GENOMIC DNA]</scope>
    <source>
        <strain evidence="3">DSM 5456 / JCM 9403 / PLM1-5</strain>
    </source>
</reference>
<dbReference type="PANTHER" id="PTHR32479">
    <property type="entry name" value="GLYCOLATE OXIDASE IRON-SULFUR SUBUNIT"/>
    <property type="match status" value="1"/>
</dbReference>
<keyword evidence="3" id="KW-1185">Reference proteome</keyword>
<dbReference type="STRING" id="415426.Hbut_1610"/>
<dbReference type="GeneID" id="25393342"/>
<dbReference type="eggNOG" id="arCOG00333">
    <property type="taxonomic scope" value="Archaea"/>
</dbReference>
<organism evidence="2 3">
    <name type="scientific">Hyperthermus butylicus (strain DSM 5456 / JCM 9403 / PLM1-5)</name>
    <dbReference type="NCBI Taxonomy" id="415426"/>
    <lineage>
        <taxon>Archaea</taxon>
        <taxon>Thermoproteota</taxon>
        <taxon>Thermoprotei</taxon>
        <taxon>Desulfurococcales</taxon>
        <taxon>Pyrodictiaceae</taxon>
        <taxon>Hyperthermus</taxon>
    </lineage>
</organism>
<proteinExistence type="predicted"/>
<dbReference type="Proteomes" id="UP000002593">
    <property type="component" value="Chromosome"/>
</dbReference>
<dbReference type="EMBL" id="CP000493">
    <property type="protein sequence ID" value="ABM81428.1"/>
    <property type="molecule type" value="Genomic_DNA"/>
</dbReference>
<evidence type="ECO:0000313" key="2">
    <source>
        <dbReference type="EMBL" id="ABM81428.1"/>
    </source>
</evidence>
<gene>
    <name evidence="2" type="ordered locus">Hbut_1610</name>
</gene>
<feature type="domain" description="4Fe-4S ferredoxin-type" evidence="1">
    <location>
        <begin position="8"/>
        <end position="73"/>
    </location>
</feature>
<dbReference type="KEGG" id="hbu:Hbut_1610"/>
<evidence type="ECO:0000313" key="3">
    <source>
        <dbReference type="Proteomes" id="UP000002593"/>
    </source>
</evidence>
<dbReference type="AlphaFoldDB" id="A2BN67"/>
<dbReference type="GO" id="GO:0051536">
    <property type="term" value="F:iron-sulfur cluster binding"/>
    <property type="evidence" value="ECO:0007669"/>
    <property type="project" value="InterPro"/>
</dbReference>
<accession>A2BN67</accession>